<name>A0A3N0AHX6_9ACTN</name>
<evidence type="ECO:0000256" key="1">
    <source>
        <dbReference type="ARBA" id="ARBA00003238"/>
    </source>
</evidence>
<dbReference type="NCBIfam" id="TIGR00762">
    <property type="entry name" value="DegV"/>
    <property type="match status" value="1"/>
</dbReference>
<dbReference type="EMBL" id="QICB01000001">
    <property type="protein sequence ID" value="RNL21652.1"/>
    <property type="molecule type" value="Genomic_DNA"/>
</dbReference>
<evidence type="ECO:0000313" key="4">
    <source>
        <dbReference type="Proteomes" id="UP000267368"/>
    </source>
</evidence>
<dbReference type="RefSeq" id="WP_123197492.1">
    <property type="nucleotide sequence ID" value="NZ_QICB01000001.1"/>
</dbReference>
<dbReference type="Pfam" id="PF02645">
    <property type="entry name" value="DegV"/>
    <property type="match status" value="1"/>
</dbReference>
<dbReference type="InterPro" id="IPR043168">
    <property type="entry name" value="DegV_C"/>
</dbReference>
<proteinExistence type="predicted"/>
<dbReference type="Gene3D" id="3.40.50.10170">
    <property type="match status" value="1"/>
</dbReference>
<dbReference type="AlphaFoldDB" id="A0A3N0AHX6"/>
<dbReference type="InterPro" id="IPR003797">
    <property type="entry name" value="DegV"/>
</dbReference>
<protein>
    <submittedName>
        <fullName evidence="3">Fatty acid-binding protein DegV</fullName>
    </submittedName>
</protein>
<keyword evidence="4" id="KW-1185">Reference proteome</keyword>
<dbReference type="InterPro" id="IPR050270">
    <property type="entry name" value="DegV_domain_contain"/>
</dbReference>
<dbReference type="PANTHER" id="PTHR33434">
    <property type="entry name" value="DEGV DOMAIN-CONTAINING PROTEIN DR_1986-RELATED"/>
    <property type="match status" value="1"/>
</dbReference>
<dbReference type="Gene3D" id="3.30.1180.10">
    <property type="match status" value="1"/>
</dbReference>
<dbReference type="SUPFAM" id="SSF82549">
    <property type="entry name" value="DAK1/DegV-like"/>
    <property type="match status" value="1"/>
</dbReference>
<accession>A0A3N0AHX6</accession>
<reference evidence="4" key="1">
    <citation type="submission" date="2018-05" db="EMBL/GenBank/DDBJ databases">
        <title>Genome Sequencing of selected type strains of the family Eggerthellaceae.</title>
        <authorList>
            <person name="Danylec N."/>
            <person name="Stoll D.A."/>
            <person name="Doetsch A."/>
            <person name="Huch M."/>
        </authorList>
    </citation>
    <scope>NUCLEOTIDE SEQUENCE [LARGE SCALE GENOMIC DNA]</scope>
    <source>
        <strain evidence="4">DSM 17537</strain>
    </source>
</reference>
<dbReference type="PANTHER" id="PTHR33434:SF3">
    <property type="entry name" value="DEGV DOMAIN-CONTAINING PROTEIN YITS"/>
    <property type="match status" value="1"/>
</dbReference>
<keyword evidence="2" id="KW-0446">Lipid-binding</keyword>
<sequence length="289" mass="31791">MAYRIVTDSASNLSEEMIDEFGLEILPMTFMVDGVERRSYLKGEKTDLKQFYTMMREGKVITTSLPNLQETETTMRAILDGGEDILYLGFSSALSSAFGSIDLLMQRLAGEYPERTLRAVETFAASGGQGMLVYLACKKAAAGATLNEVGDFVVETRDHLCHWFTVDDLMFLFRGGRVSRTSAWAGTMLNIKPVLHVDADGALIPVEKVRGRKKSIKALVDRMEKTAIDPASQTVFITHGDCIDDVEVLKSEITEHLGVTDFVVNYIDPVIGAHSGPGTLALFFLGTEK</sequence>
<dbReference type="Proteomes" id="UP000267368">
    <property type="component" value="Unassembled WGS sequence"/>
</dbReference>
<evidence type="ECO:0000256" key="2">
    <source>
        <dbReference type="ARBA" id="ARBA00023121"/>
    </source>
</evidence>
<organism evidence="3 4">
    <name type="scientific">Slackia faecicanis</name>
    <dbReference type="NCBI Taxonomy" id="255723"/>
    <lineage>
        <taxon>Bacteria</taxon>
        <taxon>Bacillati</taxon>
        <taxon>Actinomycetota</taxon>
        <taxon>Coriobacteriia</taxon>
        <taxon>Eggerthellales</taxon>
        <taxon>Eggerthellaceae</taxon>
        <taxon>Slackia</taxon>
    </lineage>
</organism>
<dbReference type="PROSITE" id="PS51482">
    <property type="entry name" value="DEGV"/>
    <property type="match status" value="1"/>
</dbReference>
<comment type="caution">
    <text evidence="3">The sequence shown here is derived from an EMBL/GenBank/DDBJ whole genome shotgun (WGS) entry which is preliminary data.</text>
</comment>
<gene>
    <name evidence="3" type="ORF">DMP07_02150</name>
</gene>
<dbReference type="OrthoDB" id="9760324at2"/>
<comment type="function">
    <text evidence="1">May bind long-chain fatty acids, such as palmitate, and may play a role in lipid transport or fatty acid metabolism.</text>
</comment>
<dbReference type="GO" id="GO:0008289">
    <property type="term" value="F:lipid binding"/>
    <property type="evidence" value="ECO:0007669"/>
    <property type="project" value="UniProtKB-KW"/>
</dbReference>
<evidence type="ECO:0000313" key="3">
    <source>
        <dbReference type="EMBL" id="RNL21652.1"/>
    </source>
</evidence>